<dbReference type="RefSeq" id="WP_259124466.1">
    <property type="nucleotide sequence ID" value="NZ_JANUAE010000015.1"/>
</dbReference>
<comment type="caution">
    <text evidence="2">The sequence shown here is derived from an EMBL/GenBank/DDBJ whole genome shotgun (WGS) entry which is preliminary data.</text>
</comment>
<organism evidence="2 3">
    <name type="scientific">Salinibacter ruber</name>
    <dbReference type="NCBI Taxonomy" id="146919"/>
    <lineage>
        <taxon>Bacteria</taxon>
        <taxon>Pseudomonadati</taxon>
        <taxon>Rhodothermota</taxon>
        <taxon>Rhodothermia</taxon>
        <taxon>Rhodothermales</taxon>
        <taxon>Salinibacteraceae</taxon>
        <taxon>Salinibacter</taxon>
    </lineage>
</organism>
<gene>
    <name evidence="2" type="ORF">GGP61_003246</name>
</gene>
<proteinExistence type="predicted"/>
<dbReference type="Proteomes" id="UP001155057">
    <property type="component" value="Unassembled WGS sequence"/>
</dbReference>
<feature type="region of interest" description="Disordered" evidence="1">
    <location>
        <begin position="138"/>
        <end position="174"/>
    </location>
</feature>
<accession>A0A9X2TL91</accession>
<reference evidence="2" key="1">
    <citation type="submission" date="2022-08" db="EMBL/GenBank/DDBJ databases">
        <title>Genomic Encyclopedia of Type Strains, Phase V (KMG-V): Genome sequencing to study the core and pangenomes of soil and plant-associated prokaryotes.</title>
        <authorList>
            <person name="Whitman W."/>
        </authorList>
    </citation>
    <scope>NUCLEOTIDE SEQUENCE</scope>
    <source>
        <strain evidence="2">SP3049</strain>
    </source>
</reference>
<name>A0A9X2TL91_9BACT</name>
<evidence type="ECO:0000313" key="3">
    <source>
        <dbReference type="Proteomes" id="UP001155057"/>
    </source>
</evidence>
<feature type="compositionally biased region" description="Basic and acidic residues" evidence="1">
    <location>
        <begin position="157"/>
        <end position="168"/>
    </location>
</feature>
<sequence>MSELSKQIMNRMEAKIDKMHKREKIKSLKKSIGDHPHLTCRYSTHPNYSHHNDTLYVQFESGPEVAEICFSAETLAENDMTVEDIMDGFRRGLGESDMMTEQMREAISETTDTSETYKIHTQEIEAGDLWDFTHEFYTKDAQKGEDEDPFMTEEEKEESRRAIERGLDQIDTDE</sequence>
<protein>
    <submittedName>
        <fullName evidence="2">Uncharacterized protein</fullName>
    </submittedName>
</protein>
<dbReference type="EMBL" id="JANUAE010000015">
    <property type="protein sequence ID" value="MCS3711613.1"/>
    <property type="molecule type" value="Genomic_DNA"/>
</dbReference>
<evidence type="ECO:0000313" key="2">
    <source>
        <dbReference type="EMBL" id="MCS3711613.1"/>
    </source>
</evidence>
<dbReference type="AlphaFoldDB" id="A0A9X2TL91"/>
<feature type="compositionally biased region" description="Acidic residues" evidence="1">
    <location>
        <begin position="145"/>
        <end position="156"/>
    </location>
</feature>
<evidence type="ECO:0000256" key="1">
    <source>
        <dbReference type="SAM" id="MobiDB-lite"/>
    </source>
</evidence>